<comment type="caution">
    <text evidence="1">The sequence shown here is derived from an EMBL/GenBank/DDBJ whole genome shotgun (WGS) entry which is preliminary data.</text>
</comment>
<protein>
    <submittedName>
        <fullName evidence="1">Uncharacterized protein</fullName>
    </submittedName>
</protein>
<accession>A0A921RGK0</accession>
<reference evidence="1" key="2">
    <citation type="submission" date="2020-10" db="EMBL/GenBank/DDBJ databases">
        <authorList>
            <person name="Cooper E.A."/>
            <person name="Brenton Z.W."/>
            <person name="Flinn B.S."/>
            <person name="Jenkins J."/>
            <person name="Shu S."/>
            <person name="Flowers D."/>
            <person name="Luo F."/>
            <person name="Wang Y."/>
            <person name="Xia P."/>
            <person name="Barry K."/>
            <person name="Daum C."/>
            <person name="Lipzen A."/>
            <person name="Yoshinaga Y."/>
            <person name="Schmutz J."/>
            <person name="Saski C."/>
            <person name="Vermerris W."/>
            <person name="Kresovich S."/>
        </authorList>
    </citation>
    <scope>NUCLEOTIDE SEQUENCE</scope>
</reference>
<dbReference type="EMBL" id="CM027682">
    <property type="protein sequence ID" value="KAG0539939.1"/>
    <property type="molecule type" value="Genomic_DNA"/>
</dbReference>
<name>A0A921RGK0_SORBI</name>
<proteinExistence type="predicted"/>
<evidence type="ECO:0000313" key="1">
    <source>
        <dbReference type="EMBL" id="KAG0539939.1"/>
    </source>
</evidence>
<organism evidence="1 2">
    <name type="scientific">Sorghum bicolor</name>
    <name type="common">Sorghum</name>
    <name type="synonym">Sorghum vulgare</name>
    <dbReference type="NCBI Taxonomy" id="4558"/>
    <lineage>
        <taxon>Eukaryota</taxon>
        <taxon>Viridiplantae</taxon>
        <taxon>Streptophyta</taxon>
        <taxon>Embryophyta</taxon>
        <taxon>Tracheophyta</taxon>
        <taxon>Spermatophyta</taxon>
        <taxon>Magnoliopsida</taxon>
        <taxon>Liliopsida</taxon>
        <taxon>Poales</taxon>
        <taxon>Poaceae</taxon>
        <taxon>PACMAD clade</taxon>
        <taxon>Panicoideae</taxon>
        <taxon>Andropogonodae</taxon>
        <taxon>Andropogoneae</taxon>
        <taxon>Sorghinae</taxon>
        <taxon>Sorghum</taxon>
    </lineage>
</organism>
<dbReference type="AlphaFoldDB" id="A0A921RGK0"/>
<gene>
    <name evidence="1" type="ORF">BDA96_03G365400</name>
</gene>
<reference evidence="1" key="1">
    <citation type="journal article" date="2019" name="BMC Genomics">
        <title>A new reference genome for Sorghum bicolor reveals high levels of sequence similarity between sweet and grain genotypes: implications for the genetics of sugar metabolism.</title>
        <authorList>
            <person name="Cooper E.A."/>
            <person name="Brenton Z.W."/>
            <person name="Flinn B.S."/>
            <person name="Jenkins J."/>
            <person name="Shu S."/>
            <person name="Flowers D."/>
            <person name="Luo F."/>
            <person name="Wang Y."/>
            <person name="Xia P."/>
            <person name="Barry K."/>
            <person name="Daum C."/>
            <person name="Lipzen A."/>
            <person name="Yoshinaga Y."/>
            <person name="Schmutz J."/>
            <person name="Saski C."/>
            <person name="Vermerris W."/>
            <person name="Kresovich S."/>
        </authorList>
    </citation>
    <scope>NUCLEOTIDE SEQUENCE</scope>
</reference>
<dbReference type="Proteomes" id="UP000807115">
    <property type="component" value="Chromosome 3"/>
</dbReference>
<sequence length="57" mass="6830">MTVAPKIRQRRLHSSKISGWYTRRTCSSTLAPRRLNCALCRLTKYLVQTLYIFLFFY</sequence>
<evidence type="ECO:0000313" key="2">
    <source>
        <dbReference type="Proteomes" id="UP000807115"/>
    </source>
</evidence>